<sequence length="174" mass="19337">LHRLNNQVIREILTWSKLKHAHILPLLGVIDESNSASVQQDLHLISPWMFFGTANQFLRKRPEADLSNIVSELCGISAGLVYMHENNVVHGDIKGDNILISNYGVPYIADFGLSRLQVTSAAATNTSRKGTLRWMARELLGHERVSPTAKSDVWAFGMTMLVSNTEHLALVHLG</sequence>
<feature type="non-terminal residue" evidence="6">
    <location>
        <position position="174"/>
    </location>
</feature>
<dbReference type="AlphaFoldDB" id="A0A0C9WA24"/>
<dbReference type="HOGENOM" id="CLU_000288_7_18_1"/>
<feature type="domain" description="Protein kinase" evidence="5">
    <location>
        <begin position="1"/>
        <end position="174"/>
    </location>
</feature>
<dbReference type="Pfam" id="PF07714">
    <property type="entry name" value="PK_Tyr_Ser-Thr"/>
    <property type="match status" value="1"/>
</dbReference>
<evidence type="ECO:0000256" key="4">
    <source>
        <dbReference type="ARBA" id="ARBA00022840"/>
    </source>
</evidence>
<dbReference type="InterPro" id="IPR011009">
    <property type="entry name" value="Kinase-like_dom_sf"/>
</dbReference>
<keyword evidence="7" id="KW-1185">Reference proteome</keyword>
<dbReference type="Gene3D" id="1.10.510.10">
    <property type="entry name" value="Transferase(Phosphotransferase) domain 1"/>
    <property type="match status" value="1"/>
</dbReference>
<protein>
    <recommendedName>
        <fullName evidence="5">Protein kinase domain-containing protein</fullName>
    </recommendedName>
</protein>
<dbReference type="GO" id="GO:0000165">
    <property type="term" value="P:MAPK cascade"/>
    <property type="evidence" value="ECO:0007669"/>
    <property type="project" value="UniProtKB-ARBA"/>
</dbReference>
<keyword evidence="1" id="KW-0808">Transferase</keyword>
<feature type="non-terminal residue" evidence="6">
    <location>
        <position position="1"/>
    </location>
</feature>
<reference evidence="6 7" key="1">
    <citation type="submission" date="2014-04" db="EMBL/GenBank/DDBJ databases">
        <title>Evolutionary Origins and Diversification of the Mycorrhizal Mutualists.</title>
        <authorList>
            <consortium name="DOE Joint Genome Institute"/>
            <consortium name="Mycorrhizal Genomics Consortium"/>
            <person name="Kohler A."/>
            <person name="Kuo A."/>
            <person name="Nagy L.G."/>
            <person name="Floudas D."/>
            <person name="Copeland A."/>
            <person name="Barry K.W."/>
            <person name="Cichocki N."/>
            <person name="Veneault-Fourrey C."/>
            <person name="LaButti K."/>
            <person name="Lindquist E.A."/>
            <person name="Lipzen A."/>
            <person name="Lundell T."/>
            <person name="Morin E."/>
            <person name="Murat C."/>
            <person name="Riley R."/>
            <person name="Ohm R."/>
            <person name="Sun H."/>
            <person name="Tunlid A."/>
            <person name="Henrissat B."/>
            <person name="Grigoriev I.V."/>
            <person name="Hibbett D.S."/>
            <person name="Martin F."/>
        </authorList>
    </citation>
    <scope>NUCLEOTIDE SEQUENCE [LARGE SCALE GENOMIC DNA]</scope>
    <source>
        <strain evidence="6 7">MD-312</strain>
    </source>
</reference>
<evidence type="ECO:0000313" key="6">
    <source>
        <dbReference type="EMBL" id="KIJ59932.1"/>
    </source>
</evidence>
<dbReference type="EMBL" id="KN839878">
    <property type="protein sequence ID" value="KIJ59932.1"/>
    <property type="molecule type" value="Genomic_DNA"/>
</dbReference>
<evidence type="ECO:0000256" key="2">
    <source>
        <dbReference type="ARBA" id="ARBA00022741"/>
    </source>
</evidence>
<dbReference type="InterPro" id="IPR000719">
    <property type="entry name" value="Prot_kinase_dom"/>
</dbReference>
<keyword evidence="2" id="KW-0547">Nucleotide-binding</keyword>
<dbReference type="Proteomes" id="UP000053820">
    <property type="component" value="Unassembled WGS sequence"/>
</dbReference>
<dbReference type="InterPro" id="IPR050538">
    <property type="entry name" value="MAP_kinase_kinase_kinase"/>
</dbReference>
<accession>A0A0C9WA24</accession>
<proteinExistence type="predicted"/>
<evidence type="ECO:0000313" key="7">
    <source>
        <dbReference type="Proteomes" id="UP000053820"/>
    </source>
</evidence>
<gene>
    <name evidence="6" type="ORF">HYDPIDRAFT_99722</name>
</gene>
<evidence type="ECO:0000256" key="1">
    <source>
        <dbReference type="ARBA" id="ARBA00022679"/>
    </source>
</evidence>
<keyword evidence="3" id="KW-0418">Kinase</keyword>
<organism evidence="6 7">
    <name type="scientific">Hydnomerulius pinastri MD-312</name>
    <dbReference type="NCBI Taxonomy" id="994086"/>
    <lineage>
        <taxon>Eukaryota</taxon>
        <taxon>Fungi</taxon>
        <taxon>Dikarya</taxon>
        <taxon>Basidiomycota</taxon>
        <taxon>Agaricomycotina</taxon>
        <taxon>Agaricomycetes</taxon>
        <taxon>Agaricomycetidae</taxon>
        <taxon>Boletales</taxon>
        <taxon>Boletales incertae sedis</taxon>
        <taxon>Leucogyrophana</taxon>
    </lineage>
</organism>
<dbReference type="InterPro" id="IPR001245">
    <property type="entry name" value="Ser-Thr/Tyr_kinase_cat_dom"/>
</dbReference>
<dbReference type="SMART" id="SM00220">
    <property type="entry name" value="S_TKc"/>
    <property type="match status" value="1"/>
</dbReference>
<dbReference type="PANTHER" id="PTHR48016:SF56">
    <property type="entry name" value="MAPKK KINASE"/>
    <property type="match status" value="1"/>
</dbReference>
<keyword evidence="4" id="KW-0067">ATP-binding</keyword>
<dbReference type="GO" id="GO:0004672">
    <property type="term" value="F:protein kinase activity"/>
    <property type="evidence" value="ECO:0007669"/>
    <property type="project" value="InterPro"/>
</dbReference>
<dbReference type="OrthoDB" id="5809314at2759"/>
<evidence type="ECO:0000256" key="3">
    <source>
        <dbReference type="ARBA" id="ARBA00022777"/>
    </source>
</evidence>
<evidence type="ECO:0000259" key="5">
    <source>
        <dbReference type="PROSITE" id="PS50011"/>
    </source>
</evidence>
<dbReference type="InterPro" id="IPR008271">
    <property type="entry name" value="Ser/Thr_kinase_AS"/>
</dbReference>
<dbReference type="PANTHER" id="PTHR48016">
    <property type="entry name" value="MAP KINASE KINASE KINASE SSK2-RELATED-RELATED"/>
    <property type="match status" value="1"/>
</dbReference>
<name>A0A0C9WA24_9AGAM</name>
<dbReference type="SUPFAM" id="SSF56112">
    <property type="entry name" value="Protein kinase-like (PK-like)"/>
    <property type="match status" value="1"/>
</dbReference>
<dbReference type="GO" id="GO:0005524">
    <property type="term" value="F:ATP binding"/>
    <property type="evidence" value="ECO:0007669"/>
    <property type="project" value="UniProtKB-KW"/>
</dbReference>
<dbReference type="PROSITE" id="PS00108">
    <property type="entry name" value="PROTEIN_KINASE_ST"/>
    <property type="match status" value="1"/>
</dbReference>
<dbReference type="PROSITE" id="PS50011">
    <property type="entry name" value="PROTEIN_KINASE_DOM"/>
    <property type="match status" value="1"/>
</dbReference>